<accession>A0A3N2AS29</accession>
<dbReference type="AlphaFoldDB" id="A0A3N2AS29"/>
<organism evidence="2 3">
    <name type="scientific">Agrococcus jenensis</name>
    <dbReference type="NCBI Taxonomy" id="46353"/>
    <lineage>
        <taxon>Bacteria</taxon>
        <taxon>Bacillati</taxon>
        <taxon>Actinomycetota</taxon>
        <taxon>Actinomycetes</taxon>
        <taxon>Micrococcales</taxon>
        <taxon>Microbacteriaceae</taxon>
        <taxon>Agrococcus</taxon>
    </lineage>
</organism>
<feature type="compositionally biased region" description="Basic and acidic residues" evidence="1">
    <location>
        <begin position="9"/>
        <end position="22"/>
    </location>
</feature>
<comment type="caution">
    <text evidence="2">The sequence shown here is derived from an EMBL/GenBank/DDBJ whole genome shotgun (WGS) entry which is preliminary data.</text>
</comment>
<evidence type="ECO:0000256" key="1">
    <source>
        <dbReference type="SAM" id="MobiDB-lite"/>
    </source>
</evidence>
<evidence type="ECO:0000313" key="3">
    <source>
        <dbReference type="Proteomes" id="UP000275456"/>
    </source>
</evidence>
<feature type="region of interest" description="Disordered" evidence="1">
    <location>
        <begin position="1"/>
        <end position="22"/>
    </location>
</feature>
<dbReference type="EMBL" id="RKHJ01000001">
    <property type="protein sequence ID" value="ROR65849.1"/>
    <property type="molecule type" value="Genomic_DNA"/>
</dbReference>
<proteinExistence type="predicted"/>
<name>A0A3N2AS29_9MICO</name>
<reference evidence="2 3" key="1">
    <citation type="submission" date="2018-11" db="EMBL/GenBank/DDBJ databases">
        <title>Sequencing the genomes of 1000 actinobacteria strains.</title>
        <authorList>
            <person name="Klenk H.-P."/>
        </authorList>
    </citation>
    <scope>NUCLEOTIDE SEQUENCE [LARGE SCALE GENOMIC DNA]</scope>
    <source>
        <strain evidence="2 3">DSM 9580</strain>
    </source>
</reference>
<keyword evidence="3" id="KW-1185">Reference proteome</keyword>
<evidence type="ECO:0000313" key="2">
    <source>
        <dbReference type="EMBL" id="ROR65849.1"/>
    </source>
</evidence>
<dbReference type="RefSeq" id="WP_170165551.1">
    <property type="nucleotide sequence ID" value="NZ_RKHJ01000001.1"/>
</dbReference>
<sequence>MGRQQRGTRHGDDRTTWQERHTLSLEQQERERLLHRHADLFADVASRAWII</sequence>
<gene>
    <name evidence="2" type="ORF">EDD26_1219</name>
</gene>
<protein>
    <submittedName>
        <fullName evidence="2">Uncharacterized protein</fullName>
    </submittedName>
</protein>
<dbReference type="Proteomes" id="UP000275456">
    <property type="component" value="Unassembled WGS sequence"/>
</dbReference>